<feature type="binding site" evidence="13">
    <location>
        <position position="67"/>
    </location>
    <ligand>
        <name>Mg(2+)</name>
        <dbReference type="ChEBI" id="CHEBI:18420"/>
        <label>2</label>
    </ligand>
</feature>
<evidence type="ECO:0000256" key="7">
    <source>
        <dbReference type="ARBA" id="ARBA00022801"/>
    </source>
</evidence>
<keyword evidence="4 13" id="KW-0479">Metal-binding</keyword>
<dbReference type="CDD" id="cd16962">
    <property type="entry name" value="RuvC"/>
    <property type="match status" value="1"/>
</dbReference>
<dbReference type="FunFam" id="3.30.420.10:FF:000002">
    <property type="entry name" value="Crossover junction endodeoxyribonuclease RuvC"/>
    <property type="match status" value="1"/>
</dbReference>
<comment type="cofactor">
    <cofactor evidence="13">
        <name>Mg(2+)</name>
        <dbReference type="ChEBI" id="CHEBI:18420"/>
    </cofactor>
    <text evidence="13">Binds 2 Mg(2+) ion per subunit.</text>
</comment>
<accession>A0A538SRW4</accession>
<keyword evidence="8 13" id="KW-0460">Magnesium</keyword>
<evidence type="ECO:0000256" key="2">
    <source>
        <dbReference type="ARBA" id="ARBA00022490"/>
    </source>
</evidence>
<keyword evidence="11 13" id="KW-0234">DNA repair</keyword>
<comment type="catalytic activity">
    <reaction evidence="12 13">
        <text>Endonucleolytic cleavage at a junction such as a reciprocal single-stranded crossover between two homologous DNA duplexes (Holliday junction).</text>
        <dbReference type="EC" id="3.1.21.10"/>
    </reaction>
</comment>
<evidence type="ECO:0000256" key="6">
    <source>
        <dbReference type="ARBA" id="ARBA00022763"/>
    </source>
</evidence>
<dbReference type="GO" id="GO:0006310">
    <property type="term" value="P:DNA recombination"/>
    <property type="evidence" value="ECO:0007669"/>
    <property type="project" value="UniProtKB-UniRule"/>
</dbReference>
<proteinExistence type="inferred from homology"/>
<sequence>MRVLGLDPGSRQTGFGVVERDGKGYRSVAHGHVPAPPRLDLAHRIHHIAERAGEIMDRYRPDCVAVEEAFYHESVRSTLVLGHVRGALLVAAVGRGLEVAEYTPREVKMSVVGSGAAAKQQVAFMVRRLLGLRGALQQDAADALAIAICHLNRSARGEPARAARAAAGRLEALLARRSGS</sequence>
<dbReference type="EC" id="3.1.21.10" evidence="13 14"/>
<dbReference type="GO" id="GO:0048476">
    <property type="term" value="C:Holliday junction resolvase complex"/>
    <property type="evidence" value="ECO:0007669"/>
    <property type="project" value="UniProtKB-UniRule"/>
</dbReference>
<dbReference type="Pfam" id="PF02075">
    <property type="entry name" value="RuvC"/>
    <property type="match status" value="1"/>
</dbReference>
<comment type="similarity">
    <text evidence="1 13">Belongs to the RuvC family.</text>
</comment>
<keyword evidence="5 13" id="KW-0255">Endonuclease</keyword>
<dbReference type="InterPro" id="IPR020563">
    <property type="entry name" value="X-over_junc_endoDNase_Mg_BS"/>
</dbReference>
<evidence type="ECO:0000256" key="14">
    <source>
        <dbReference type="NCBIfam" id="TIGR00228"/>
    </source>
</evidence>
<keyword evidence="10 13" id="KW-0233">DNA recombination</keyword>
<feature type="active site" evidence="13">
    <location>
        <position position="7"/>
    </location>
</feature>
<evidence type="ECO:0000256" key="13">
    <source>
        <dbReference type="HAMAP-Rule" id="MF_00034"/>
    </source>
</evidence>
<dbReference type="GO" id="GO:0006281">
    <property type="term" value="P:DNA repair"/>
    <property type="evidence" value="ECO:0007669"/>
    <property type="project" value="UniProtKB-UniRule"/>
</dbReference>
<dbReference type="AlphaFoldDB" id="A0A538SRW4"/>
<dbReference type="GO" id="GO:0005737">
    <property type="term" value="C:cytoplasm"/>
    <property type="evidence" value="ECO:0007669"/>
    <property type="project" value="UniProtKB-SubCell"/>
</dbReference>
<evidence type="ECO:0000256" key="9">
    <source>
        <dbReference type="ARBA" id="ARBA00023125"/>
    </source>
</evidence>
<protein>
    <recommendedName>
        <fullName evidence="13 14">Crossover junction endodeoxyribonuclease RuvC</fullName>
        <ecNumber evidence="13 14">3.1.21.10</ecNumber>
    </recommendedName>
    <alternativeName>
        <fullName evidence="13">Holliday junction nuclease RuvC</fullName>
    </alternativeName>
    <alternativeName>
        <fullName evidence="13">Holliday junction resolvase RuvC</fullName>
    </alternativeName>
</protein>
<keyword evidence="6 13" id="KW-0227">DNA damage</keyword>
<dbReference type="InterPro" id="IPR002176">
    <property type="entry name" value="X-over_junc_endoDNase_RuvC"/>
</dbReference>
<dbReference type="SUPFAM" id="SSF53098">
    <property type="entry name" value="Ribonuclease H-like"/>
    <property type="match status" value="1"/>
</dbReference>
<dbReference type="InterPro" id="IPR036397">
    <property type="entry name" value="RNaseH_sf"/>
</dbReference>
<gene>
    <name evidence="13 15" type="primary">ruvC</name>
    <name evidence="15" type="ORF">E6K73_00355</name>
</gene>
<comment type="function">
    <text evidence="13">The RuvA-RuvB-RuvC complex processes Holliday junction (HJ) DNA during genetic recombination and DNA repair. Endonuclease that resolves HJ intermediates. Cleaves cruciform DNA by making single-stranded nicks across the HJ at symmetrical positions within the homologous arms, yielding a 5'-phosphate and a 3'-hydroxyl group; requires a central core of homology in the junction. The consensus cleavage sequence is 5'-(A/T)TT(C/G)-3'. Cleavage occurs on the 3'-side of the TT dinucleotide at the point of strand exchange. HJ branch migration catalyzed by RuvA-RuvB allows RuvC to scan DNA until it finds its consensus sequence, where it cleaves and resolves the cruciform DNA.</text>
</comment>
<keyword evidence="9 13" id="KW-0238">DNA-binding</keyword>
<dbReference type="HAMAP" id="MF_00034">
    <property type="entry name" value="RuvC"/>
    <property type="match status" value="1"/>
</dbReference>
<evidence type="ECO:0000256" key="11">
    <source>
        <dbReference type="ARBA" id="ARBA00023204"/>
    </source>
</evidence>
<feature type="active site" evidence="13">
    <location>
        <position position="67"/>
    </location>
</feature>
<dbReference type="NCBIfam" id="TIGR00228">
    <property type="entry name" value="ruvC"/>
    <property type="match status" value="1"/>
</dbReference>
<evidence type="ECO:0000256" key="12">
    <source>
        <dbReference type="ARBA" id="ARBA00029354"/>
    </source>
</evidence>
<dbReference type="PROSITE" id="PS01321">
    <property type="entry name" value="RUVC"/>
    <property type="match status" value="1"/>
</dbReference>
<dbReference type="GO" id="GO:0000287">
    <property type="term" value="F:magnesium ion binding"/>
    <property type="evidence" value="ECO:0007669"/>
    <property type="project" value="UniProtKB-UniRule"/>
</dbReference>
<keyword evidence="7 13" id="KW-0378">Hydrolase</keyword>
<feature type="binding site" evidence="13">
    <location>
        <position position="139"/>
    </location>
    <ligand>
        <name>Mg(2+)</name>
        <dbReference type="ChEBI" id="CHEBI:18420"/>
        <label>1</label>
    </ligand>
</feature>
<comment type="subunit">
    <text evidence="13">Homodimer which binds Holliday junction (HJ) DNA. The HJ becomes 2-fold symmetrical on binding to RuvC with unstacked arms; it has a different conformation from HJ DNA in complex with RuvA. In the full resolvosome a probable DNA-RuvA(4)-RuvB(12)-RuvC(2) complex forms which resolves the HJ.</text>
</comment>
<dbReference type="Proteomes" id="UP000320184">
    <property type="component" value="Unassembled WGS sequence"/>
</dbReference>
<evidence type="ECO:0000256" key="8">
    <source>
        <dbReference type="ARBA" id="ARBA00022842"/>
    </source>
</evidence>
<organism evidence="15 16">
    <name type="scientific">Eiseniibacteriota bacterium</name>
    <dbReference type="NCBI Taxonomy" id="2212470"/>
    <lineage>
        <taxon>Bacteria</taxon>
        <taxon>Candidatus Eiseniibacteriota</taxon>
    </lineage>
</organism>
<reference evidence="15 16" key="1">
    <citation type="journal article" date="2019" name="Nat. Microbiol.">
        <title>Mediterranean grassland soil C-N compound turnover is dependent on rainfall and depth, and is mediated by genomically divergent microorganisms.</title>
        <authorList>
            <person name="Diamond S."/>
            <person name="Andeer P.F."/>
            <person name="Li Z."/>
            <person name="Crits-Christoph A."/>
            <person name="Burstein D."/>
            <person name="Anantharaman K."/>
            <person name="Lane K.R."/>
            <person name="Thomas B.C."/>
            <person name="Pan C."/>
            <person name="Northen T.R."/>
            <person name="Banfield J.F."/>
        </authorList>
    </citation>
    <scope>NUCLEOTIDE SEQUENCE [LARGE SCALE GENOMIC DNA]</scope>
    <source>
        <strain evidence="15">WS_3</strain>
    </source>
</reference>
<evidence type="ECO:0000256" key="1">
    <source>
        <dbReference type="ARBA" id="ARBA00009518"/>
    </source>
</evidence>
<name>A0A538SRW4_UNCEI</name>
<dbReference type="Gene3D" id="3.30.420.10">
    <property type="entry name" value="Ribonuclease H-like superfamily/Ribonuclease H"/>
    <property type="match status" value="1"/>
</dbReference>
<keyword evidence="2 13" id="KW-0963">Cytoplasm</keyword>
<dbReference type="PANTHER" id="PTHR30194">
    <property type="entry name" value="CROSSOVER JUNCTION ENDODEOXYRIBONUCLEASE RUVC"/>
    <property type="match status" value="1"/>
</dbReference>
<evidence type="ECO:0000256" key="5">
    <source>
        <dbReference type="ARBA" id="ARBA00022759"/>
    </source>
</evidence>
<comment type="caution">
    <text evidence="15">The sequence shown here is derived from an EMBL/GenBank/DDBJ whole genome shotgun (WGS) entry which is preliminary data.</text>
</comment>
<dbReference type="EMBL" id="VBOT01000003">
    <property type="protein sequence ID" value="TMQ54097.1"/>
    <property type="molecule type" value="Genomic_DNA"/>
</dbReference>
<dbReference type="GO" id="GO:0003677">
    <property type="term" value="F:DNA binding"/>
    <property type="evidence" value="ECO:0007669"/>
    <property type="project" value="UniProtKB-KW"/>
</dbReference>
<evidence type="ECO:0000256" key="3">
    <source>
        <dbReference type="ARBA" id="ARBA00022722"/>
    </source>
</evidence>
<feature type="binding site" evidence="13">
    <location>
        <position position="7"/>
    </location>
    <ligand>
        <name>Mg(2+)</name>
        <dbReference type="ChEBI" id="CHEBI:18420"/>
        <label>1</label>
    </ligand>
</feature>
<evidence type="ECO:0000313" key="15">
    <source>
        <dbReference type="EMBL" id="TMQ54097.1"/>
    </source>
</evidence>
<dbReference type="InterPro" id="IPR012337">
    <property type="entry name" value="RNaseH-like_sf"/>
</dbReference>
<keyword evidence="3 13" id="KW-0540">Nuclease</keyword>
<comment type="subcellular location">
    <subcellularLocation>
        <location evidence="13">Cytoplasm</location>
    </subcellularLocation>
</comment>
<evidence type="ECO:0000313" key="16">
    <source>
        <dbReference type="Proteomes" id="UP000320184"/>
    </source>
</evidence>
<evidence type="ECO:0000256" key="10">
    <source>
        <dbReference type="ARBA" id="ARBA00023172"/>
    </source>
</evidence>
<dbReference type="GO" id="GO:0008821">
    <property type="term" value="F:crossover junction DNA endonuclease activity"/>
    <property type="evidence" value="ECO:0007669"/>
    <property type="project" value="UniProtKB-UniRule"/>
</dbReference>
<evidence type="ECO:0000256" key="4">
    <source>
        <dbReference type="ARBA" id="ARBA00022723"/>
    </source>
</evidence>
<feature type="active site" evidence="13">
    <location>
        <position position="139"/>
    </location>
</feature>
<dbReference type="PANTHER" id="PTHR30194:SF3">
    <property type="entry name" value="CROSSOVER JUNCTION ENDODEOXYRIBONUCLEASE RUVC"/>
    <property type="match status" value="1"/>
</dbReference>
<dbReference type="PRINTS" id="PR00696">
    <property type="entry name" value="RSOLVASERUVC"/>
</dbReference>